<dbReference type="GO" id="GO:0003677">
    <property type="term" value="F:DNA binding"/>
    <property type="evidence" value="ECO:0007669"/>
    <property type="project" value="UniProtKB-KW"/>
</dbReference>
<dbReference type="InterPro" id="IPR013324">
    <property type="entry name" value="RNA_pol_sigma_r3/r4-like"/>
</dbReference>
<dbReference type="Gene3D" id="1.10.1740.10">
    <property type="match status" value="1"/>
</dbReference>
<evidence type="ECO:0000256" key="2">
    <source>
        <dbReference type="ARBA" id="ARBA00023015"/>
    </source>
</evidence>
<reference evidence="9" key="1">
    <citation type="journal article" date="2015" name="Nature">
        <title>Complex archaea that bridge the gap between prokaryotes and eukaryotes.</title>
        <authorList>
            <person name="Spang A."/>
            <person name="Saw J.H."/>
            <person name="Jorgensen S.L."/>
            <person name="Zaremba-Niedzwiedzka K."/>
            <person name="Martijn J."/>
            <person name="Lind A.E."/>
            <person name="van Eijk R."/>
            <person name="Schleper C."/>
            <person name="Guy L."/>
            <person name="Ettema T.J."/>
        </authorList>
    </citation>
    <scope>NUCLEOTIDE SEQUENCE</scope>
</reference>
<evidence type="ECO:0008006" key="10">
    <source>
        <dbReference type="Google" id="ProtNLM"/>
    </source>
</evidence>
<dbReference type="Pfam" id="PF04542">
    <property type="entry name" value="Sigma70_r2"/>
    <property type="match status" value="1"/>
</dbReference>
<dbReference type="PANTHER" id="PTHR43133">
    <property type="entry name" value="RNA POLYMERASE ECF-TYPE SIGMA FACTO"/>
    <property type="match status" value="1"/>
</dbReference>
<keyword evidence="5" id="KW-0804">Transcription</keyword>
<evidence type="ECO:0000256" key="3">
    <source>
        <dbReference type="ARBA" id="ARBA00023082"/>
    </source>
</evidence>
<gene>
    <name evidence="9" type="ORF">LCGC14_1252070</name>
</gene>
<dbReference type="SUPFAM" id="SSF88946">
    <property type="entry name" value="Sigma2 domain of RNA polymerase sigma factors"/>
    <property type="match status" value="1"/>
</dbReference>
<keyword evidence="4" id="KW-0238">DNA-binding</keyword>
<dbReference type="PANTHER" id="PTHR43133:SF8">
    <property type="entry name" value="RNA POLYMERASE SIGMA FACTOR HI_1459-RELATED"/>
    <property type="match status" value="1"/>
</dbReference>
<protein>
    <recommendedName>
        <fullName evidence="10">RNA polymerase sigma-70 region 2 domain-containing protein</fullName>
    </recommendedName>
</protein>
<comment type="caution">
    <text evidence="9">The sequence shown here is derived from an EMBL/GenBank/DDBJ whole genome shotgun (WGS) entry which is preliminary data.</text>
</comment>
<proteinExistence type="inferred from homology"/>
<dbReference type="InterPro" id="IPR036388">
    <property type="entry name" value="WH-like_DNA-bd_sf"/>
</dbReference>
<dbReference type="InterPro" id="IPR039425">
    <property type="entry name" value="RNA_pol_sigma-70-like"/>
</dbReference>
<dbReference type="AlphaFoldDB" id="A0A0F9LPE6"/>
<keyword evidence="2" id="KW-0805">Transcription regulation</keyword>
<evidence type="ECO:0000256" key="4">
    <source>
        <dbReference type="ARBA" id="ARBA00023125"/>
    </source>
</evidence>
<evidence type="ECO:0000256" key="6">
    <source>
        <dbReference type="SAM" id="MobiDB-lite"/>
    </source>
</evidence>
<sequence length="239" mass="27267">MAVRGVKTVHSDVPLRFGARDEEFLRRALGDAGPAVRRYIFGLCGNWHEAEDTAQEALLKAWRNRASFDGRAQVQTWLFTIARNHWLDRLRRRRVRPREEGMSEGMTTISPQPAPPAVAHRGELAEAVDRAMASLPPEQREALALRESKGMTFAQIAGMLGYTKPDPAAVAESMPATLQLKMLEMEMAEKGRERQFQWDKIESERNWQLALKKLDLEAQGRNQELLLAREKTRFLYLSV</sequence>
<comment type="similarity">
    <text evidence="1">Belongs to the sigma-70 factor family. ECF subfamily.</text>
</comment>
<name>A0A0F9LPE6_9ZZZZ</name>
<dbReference type="GO" id="GO:0006352">
    <property type="term" value="P:DNA-templated transcription initiation"/>
    <property type="evidence" value="ECO:0007669"/>
    <property type="project" value="InterPro"/>
</dbReference>
<dbReference type="InterPro" id="IPR014284">
    <property type="entry name" value="RNA_pol_sigma-70_dom"/>
</dbReference>
<organism evidence="9">
    <name type="scientific">marine sediment metagenome</name>
    <dbReference type="NCBI Taxonomy" id="412755"/>
    <lineage>
        <taxon>unclassified sequences</taxon>
        <taxon>metagenomes</taxon>
        <taxon>ecological metagenomes</taxon>
    </lineage>
</organism>
<keyword evidence="3" id="KW-0731">Sigma factor</keyword>
<dbReference type="GO" id="GO:0016987">
    <property type="term" value="F:sigma factor activity"/>
    <property type="evidence" value="ECO:0007669"/>
    <property type="project" value="UniProtKB-KW"/>
</dbReference>
<feature type="region of interest" description="Disordered" evidence="6">
    <location>
        <begin position="98"/>
        <end position="117"/>
    </location>
</feature>
<evidence type="ECO:0000313" key="9">
    <source>
        <dbReference type="EMBL" id="KKM89096.1"/>
    </source>
</evidence>
<dbReference type="InterPro" id="IPR013249">
    <property type="entry name" value="RNA_pol_sigma70_r4_t2"/>
</dbReference>
<dbReference type="Gene3D" id="1.10.10.10">
    <property type="entry name" value="Winged helix-like DNA-binding domain superfamily/Winged helix DNA-binding domain"/>
    <property type="match status" value="1"/>
</dbReference>
<feature type="domain" description="RNA polymerase sigma factor 70 region 4 type 2" evidence="8">
    <location>
        <begin position="126"/>
        <end position="161"/>
    </location>
</feature>
<evidence type="ECO:0000259" key="8">
    <source>
        <dbReference type="Pfam" id="PF08281"/>
    </source>
</evidence>
<accession>A0A0F9LPE6</accession>
<dbReference type="Pfam" id="PF08281">
    <property type="entry name" value="Sigma70_r4_2"/>
    <property type="match status" value="1"/>
</dbReference>
<evidence type="ECO:0000259" key="7">
    <source>
        <dbReference type="Pfam" id="PF04542"/>
    </source>
</evidence>
<feature type="domain" description="RNA polymerase sigma-70 region 2" evidence="7">
    <location>
        <begin position="33"/>
        <end position="94"/>
    </location>
</feature>
<evidence type="ECO:0000256" key="1">
    <source>
        <dbReference type="ARBA" id="ARBA00010641"/>
    </source>
</evidence>
<dbReference type="EMBL" id="LAZR01006870">
    <property type="protein sequence ID" value="KKM89096.1"/>
    <property type="molecule type" value="Genomic_DNA"/>
</dbReference>
<dbReference type="InterPro" id="IPR007627">
    <property type="entry name" value="RNA_pol_sigma70_r2"/>
</dbReference>
<dbReference type="InterPro" id="IPR013325">
    <property type="entry name" value="RNA_pol_sigma_r2"/>
</dbReference>
<dbReference type="NCBIfam" id="TIGR02937">
    <property type="entry name" value="sigma70-ECF"/>
    <property type="match status" value="1"/>
</dbReference>
<dbReference type="SUPFAM" id="SSF88659">
    <property type="entry name" value="Sigma3 and sigma4 domains of RNA polymerase sigma factors"/>
    <property type="match status" value="1"/>
</dbReference>
<evidence type="ECO:0000256" key="5">
    <source>
        <dbReference type="ARBA" id="ARBA00023163"/>
    </source>
</evidence>